<reference evidence="2" key="1">
    <citation type="submission" date="2018-05" db="EMBL/GenBank/DDBJ databases">
        <authorList>
            <person name="Lanie J.A."/>
            <person name="Ng W.-L."/>
            <person name="Kazmierczak K.M."/>
            <person name="Andrzejewski T.M."/>
            <person name="Davidsen T.M."/>
            <person name="Wayne K.J."/>
            <person name="Tettelin H."/>
            <person name="Glass J.I."/>
            <person name="Rusch D."/>
            <person name="Podicherti R."/>
            <person name="Tsui H.-C.T."/>
            <person name="Winkler M.E."/>
        </authorList>
    </citation>
    <scope>NUCLEOTIDE SEQUENCE</scope>
</reference>
<dbReference type="Gene3D" id="3.30.365.10">
    <property type="entry name" value="Aldehyde oxidase/xanthine dehydrogenase, molybdopterin binding domain"/>
    <property type="match status" value="1"/>
</dbReference>
<dbReference type="InterPro" id="IPR000674">
    <property type="entry name" value="Ald_Oxase/Xan_DH_a/b"/>
</dbReference>
<dbReference type="InterPro" id="IPR046867">
    <property type="entry name" value="AldOxase/xan_DH_MoCoBD2"/>
</dbReference>
<sequence length="280" mass="31055">MHKNPILEKYPNVRHWLALQGQDRILVFSGKVEIGQRISTALVLIVAGELDVPFDQIEIKSPETGLSPNEGLTAGSMSMSQSGDAVRLAAATLRKHLLQKASSEFEVSLEDLHVKNGIITTADNAHSVSYWSLMEGQSLDVLVDVALNPQKLKGQEQISRSFTPCNIKEIVTGKFLYVHDLELPGMLHARIIRPPQYHSSLKSLDKQLISKLNEHNLEFIQNGSFLAVAGQDEYAVIKASEKIKQNAKWTIQKKLNTNNIFESLTTNIKTSLPVQRGGLP</sequence>
<organism evidence="2">
    <name type="scientific">marine metagenome</name>
    <dbReference type="NCBI Taxonomy" id="408172"/>
    <lineage>
        <taxon>unclassified sequences</taxon>
        <taxon>metagenomes</taxon>
        <taxon>ecological metagenomes</taxon>
    </lineage>
</organism>
<dbReference type="PANTHER" id="PTHR47495">
    <property type="entry name" value="ALDEHYDE DEHYDROGENASE"/>
    <property type="match status" value="1"/>
</dbReference>
<gene>
    <name evidence="2" type="ORF">METZ01_LOCUS370054</name>
</gene>
<dbReference type="InterPro" id="IPR052516">
    <property type="entry name" value="N-heterocyclic_Hydroxylase"/>
</dbReference>
<dbReference type="SUPFAM" id="SSF56003">
    <property type="entry name" value="Molybdenum cofactor-binding domain"/>
    <property type="match status" value="1"/>
</dbReference>
<dbReference type="InterPro" id="IPR037165">
    <property type="entry name" value="AldOxase/xan_DH_Mopterin-bd_sf"/>
</dbReference>
<feature type="domain" description="Aldehyde oxidase/xanthine dehydrogenase a/b hammerhead" evidence="1">
    <location>
        <begin position="172"/>
        <end position="253"/>
    </location>
</feature>
<dbReference type="GO" id="GO:0016491">
    <property type="term" value="F:oxidoreductase activity"/>
    <property type="evidence" value="ECO:0007669"/>
    <property type="project" value="InterPro"/>
</dbReference>
<dbReference type="Pfam" id="PF20256">
    <property type="entry name" value="MoCoBD_2"/>
    <property type="match status" value="1"/>
</dbReference>
<protein>
    <recommendedName>
        <fullName evidence="1">Aldehyde oxidase/xanthine dehydrogenase a/b hammerhead domain-containing protein</fullName>
    </recommendedName>
</protein>
<accession>A0A382T4W4</accession>
<evidence type="ECO:0000313" key="2">
    <source>
        <dbReference type="EMBL" id="SVD17200.1"/>
    </source>
</evidence>
<evidence type="ECO:0000259" key="1">
    <source>
        <dbReference type="SMART" id="SM01008"/>
    </source>
</evidence>
<dbReference type="EMBL" id="UINC01133960">
    <property type="protein sequence ID" value="SVD17200.1"/>
    <property type="molecule type" value="Genomic_DNA"/>
</dbReference>
<dbReference type="Gene3D" id="3.90.1170.50">
    <property type="entry name" value="Aldehyde oxidase/xanthine dehydrogenase, a/b hammerhead"/>
    <property type="match status" value="1"/>
</dbReference>
<dbReference type="PANTHER" id="PTHR47495:SF1">
    <property type="entry name" value="BLL3820 PROTEIN"/>
    <property type="match status" value="1"/>
</dbReference>
<proteinExistence type="predicted"/>
<dbReference type="AlphaFoldDB" id="A0A382T4W4"/>
<feature type="non-terminal residue" evidence="2">
    <location>
        <position position="280"/>
    </location>
</feature>
<dbReference type="SMART" id="SM01008">
    <property type="entry name" value="Ald_Xan_dh_C"/>
    <property type="match status" value="1"/>
</dbReference>
<name>A0A382T4W4_9ZZZZ</name>